<protein>
    <submittedName>
        <fullName evidence="2">Vigilin</fullName>
    </submittedName>
</protein>
<sequence length="1228" mass="136479">MTEAAEFTIEDTTSLPNSPEVIMSSVKADKQLVMDYSTDFPSLPIAPLTSVKGTNAWIKPAIKSSTASVVIKLTADERAVRGTSKGSALPEQHKKCKEIAKKSGCSIDISESRDGTLSIMITGKQQNIASAEQMLNRELTAQIVREITIPREHFGGIIGKEGSNLKKLQEDFNCTINMPSKDSDHNTIKITGATTGADALARKLMDMSHERSKQGSESFDIPHLFYPWIRGASGVNYDRWVKEDGVKIKIPPHKSESETIIVSGDKDAVIKVSSQIKAIYQEKNSTIKSLIVKIARSQIRFVLGRGGEGLNEILRTTDCVVEVPSEDSESDEVIIYGTQNNVVEALYAVYARASSVISCEIPAPQWMHRTLLGPKRANLIALIPNMDRLSIDFTDNGTIYLEGPPATLTAAKELLIKQIECLTKENDSKTVIVRSDLHRHIVGKAGANITKLREEFDVTINMPNQNTNSTEIVVEGKKEGVKKCIEHIEEVVKKLANEKSRDIIVEQRFHKNIIGNKGESVNKLRQQHPSVVVIFPEASAKSDIISLRGDKDEVDKVHAFISKQHKELLESNYQESVPIFKEFHKHIIGKGGATISKIREETTTRIDLPIEGSGEEKILVTGKKENVKKAVASLTSIQNEQANIITVETVIPAKAKARFIFNGRRLLSEIEKECGNVFFSIPKEKSDKIIIRGPKEFVGTAEKLLNELLTDLQDQTEETTITADQTYHKFLIGKAGAKVKKLRELFPTVRILFPEDSSDDIYLVGRKEEVQAVKSILVKQVDELKLTTELTVEVDSQYHKHFMVKGNEVLKEIQSQNGNVQIYFPKMGDTSTTVTIKGSKECAESSKARIIEVVNDLICQVTVEVVIDNKHYRAILTNRGQHIQEISKQHNVYIKFPPKDAKDEVNEEGRNVANIVTIIGRDINCEAAKNSLLALVPITKELIVEKANHSALIGRGGEGIRGLQQTHNVNIAIPNSNDNCDVITITGIAANVDECILDLQARNVEFEKLAEERVLRSYKSVLHIPAAYHQKLIGRKGATVNEIRHRFDVQISFPKEGDADDAVTISGFQEKVEACKEEIEKIVAKMEAMFIKVVSLDTRFHPRMIGAGARNLRRTCEEYDVDIRMPNRSDADPSLVTFTGADEGLVIACIEHLIREEEEFMDTLVERVQYMNVRPEPAAPPQSSNKVQITGAPWQNNLEQFPAISQPNNAAPSSTTFGGWGSRINKNN</sequence>
<accession>A0AC35UDM8</accession>
<organism evidence="1 2">
    <name type="scientific">Rhabditophanes sp. KR3021</name>
    <dbReference type="NCBI Taxonomy" id="114890"/>
    <lineage>
        <taxon>Eukaryota</taxon>
        <taxon>Metazoa</taxon>
        <taxon>Ecdysozoa</taxon>
        <taxon>Nematoda</taxon>
        <taxon>Chromadorea</taxon>
        <taxon>Rhabditida</taxon>
        <taxon>Tylenchina</taxon>
        <taxon>Panagrolaimomorpha</taxon>
        <taxon>Strongyloidoidea</taxon>
        <taxon>Alloionematidae</taxon>
        <taxon>Rhabditophanes</taxon>
    </lineage>
</organism>
<evidence type="ECO:0000313" key="2">
    <source>
        <dbReference type="WBParaSite" id="RSKR_0001059600.1"/>
    </source>
</evidence>
<evidence type="ECO:0000313" key="1">
    <source>
        <dbReference type="Proteomes" id="UP000095286"/>
    </source>
</evidence>
<reference evidence="2" key="1">
    <citation type="submission" date="2016-11" db="UniProtKB">
        <authorList>
            <consortium name="WormBaseParasite"/>
        </authorList>
    </citation>
    <scope>IDENTIFICATION</scope>
    <source>
        <strain evidence="2">KR3021</strain>
    </source>
</reference>
<dbReference type="Proteomes" id="UP000095286">
    <property type="component" value="Unplaced"/>
</dbReference>
<dbReference type="WBParaSite" id="RSKR_0001059600.1">
    <property type="protein sequence ID" value="RSKR_0001059600.1"/>
    <property type="gene ID" value="RSKR_0001059600"/>
</dbReference>
<name>A0AC35UDM8_9BILA</name>
<proteinExistence type="predicted"/>